<keyword evidence="4" id="KW-0677">Repeat</keyword>
<dbReference type="EMBL" id="JAFCMP010000001">
    <property type="protein sequence ID" value="KAG5192971.1"/>
    <property type="molecule type" value="Genomic_DNA"/>
</dbReference>
<feature type="region of interest" description="Disordered" evidence="10">
    <location>
        <begin position="480"/>
        <end position="576"/>
    </location>
</feature>
<protein>
    <submittedName>
        <fullName evidence="11">WD40-repeat-containing domain protein</fullName>
    </submittedName>
</protein>
<keyword evidence="9" id="KW-0539">Nucleus</keyword>
<dbReference type="AlphaFoldDB" id="A0A836CRI5"/>
<evidence type="ECO:0000256" key="2">
    <source>
        <dbReference type="ARBA" id="ARBA00005434"/>
    </source>
</evidence>
<comment type="similarity">
    <text evidence="2">Belongs to the WD repeat DDB2/WDR76 family.</text>
</comment>
<sequence>MLASVAIPGATINVTVKAAKALLQHKALARAPLAVRKWAPTAVGLCAIPFIIHPIDNAVDYAMDRTLRASLKLFDRRTECVEWHPLLPQSLAVGSHGGDIYLVRNAHLRMPFDRARCDRDVARVRAGKGKGGCILSLRFDPCNEEQVFITSHDSTLTVANLHTAAEKALLNTGDFNHWYTSVDVSAPRNLIAAVDSKGALGTLDLRAPHAARGLARFDSYGMVSATALPVRAHRGKASHCEFSKDGNLLATCGNDSLTLVIFSPYCALTALSAVAAAARHHVLRRLVRLWDIRKVDDGTCSLSAAEVKRGEVGRGCLAEFEHTGNLTCAVFCPITGAQLLTTAQNDELRVYDVYAPSRSPPRARAAHPHRFYQHLTVIRAAWHPVAAGLAVVGRYDTVRGVDLLDMNAAAAAAAAGESAGRAGERGAGGDDDHGDDDGQRSVSEGVTDNGSCGSGAVLLNLNAPAISTIMSVNRLSPDGSMMASTTGPGIVLWDQPQHSHAPRPSLTVRLGGGGGGGGGGGSGGGGGKGGGGKGGGGKGGGGQSKGSADGKRKAGGSTGANFGGGSSRAAKAGKKL</sequence>
<evidence type="ECO:0000256" key="5">
    <source>
        <dbReference type="ARBA" id="ARBA00022763"/>
    </source>
</evidence>
<dbReference type="PANTHER" id="PTHR15169">
    <property type="entry name" value="DAMAGE-SPECIFIC DNA BINDING PROTEIN 2"/>
    <property type="match status" value="1"/>
</dbReference>
<accession>A0A836CRI5</accession>
<feature type="compositionally biased region" description="Polar residues" evidence="10">
    <location>
        <begin position="440"/>
        <end position="449"/>
    </location>
</feature>
<keyword evidence="8" id="KW-0234">DNA repair</keyword>
<keyword evidence="7" id="KW-0238">DNA-binding</keyword>
<feature type="compositionally biased region" description="Basic and acidic residues" evidence="10">
    <location>
        <begin position="422"/>
        <end position="439"/>
    </location>
</feature>
<dbReference type="GO" id="GO:0080008">
    <property type="term" value="C:Cul4-RING E3 ubiquitin ligase complex"/>
    <property type="evidence" value="ECO:0007669"/>
    <property type="project" value="InterPro"/>
</dbReference>
<dbReference type="PANTHER" id="PTHR15169:SF0">
    <property type="entry name" value="DNA DAMAGE-BINDING PROTEIN 2"/>
    <property type="match status" value="1"/>
</dbReference>
<keyword evidence="5" id="KW-0227">DNA damage</keyword>
<keyword evidence="12" id="KW-1185">Reference proteome</keyword>
<evidence type="ECO:0000256" key="8">
    <source>
        <dbReference type="ARBA" id="ARBA00023204"/>
    </source>
</evidence>
<dbReference type="GO" id="GO:0005634">
    <property type="term" value="C:nucleus"/>
    <property type="evidence" value="ECO:0007669"/>
    <property type="project" value="UniProtKB-SubCell"/>
</dbReference>
<dbReference type="SUPFAM" id="SSF50978">
    <property type="entry name" value="WD40 repeat-like"/>
    <property type="match status" value="1"/>
</dbReference>
<feature type="compositionally biased region" description="Gly residues" evidence="10">
    <location>
        <begin position="510"/>
        <end position="544"/>
    </location>
</feature>
<evidence type="ECO:0000256" key="4">
    <source>
        <dbReference type="ARBA" id="ARBA00022737"/>
    </source>
</evidence>
<feature type="compositionally biased region" description="Gly residues" evidence="10">
    <location>
        <begin position="556"/>
        <end position="566"/>
    </location>
</feature>
<evidence type="ECO:0000256" key="6">
    <source>
        <dbReference type="ARBA" id="ARBA00022786"/>
    </source>
</evidence>
<keyword evidence="3" id="KW-0853">WD repeat</keyword>
<dbReference type="InterPro" id="IPR033312">
    <property type="entry name" value="DDB2"/>
</dbReference>
<name>A0A836CRI5_9STRA</name>
<evidence type="ECO:0000256" key="7">
    <source>
        <dbReference type="ARBA" id="ARBA00023125"/>
    </source>
</evidence>
<proteinExistence type="inferred from homology"/>
<evidence type="ECO:0000313" key="12">
    <source>
        <dbReference type="Proteomes" id="UP000664859"/>
    </source>
</evidence>
<dbReference type="InterPro" id="IPR019560">
    <property type="entry name" value="Mitochondrial_18_kDa_protein"/>
</dbReference>
<dbReference type="Pfam" id="PF10558">
    <property type="entry name" value="MTP18"/>
    <property type="match status" value="1"/>
</dbReference>
<dbReference type="InterPro" id="IPR015943">
    <property type="entry name" value="WD40/YVTN_repeat-like_dom_sf"/>
</dbReference>
<feature type="region of interest" description="Disordered" evidence="10">
    <location>
        <begin position="416"/>
        <end position="449"/>
    </location>
</feature>
<comment type="caution">
    <text evidence="11">The sequence shown here is derived from an EMBL/GenBank/DDBJ whole genome shotgun (WGS) entry which is preliminary data.</text>
</comment>
<dbReference type="GO" id="GO:0009411">
    <property type="term" value="P:response to UV"/>
    <property type="evidence" value="ECO:0007669"/>
    <property type="project" value="TreeGrafter"/>
</dbReference>
<evidence type="ECO:0000256" key="10">
    <source>
        <dbReference type="SAM" id="MobiDB-lite"/>
    </source>
</evidence>
<dbReference type="OrthoDB" id="424969at2759"/>
<evidence type="ECO:0000256" key="3">
    <source>
        <dbReference type="ARBA" id="ARBA00022574"/>
    </source>
</evidence>
<organism evidence="11 12">
    <name type="scientific">Tribonema minus</name>
    <dbReference type="NCBI Taxonomy" id="303371"/>
    <lineage>
        <taxon>Eukaryota</taxon>
        <taxon>Sar</taxon>
        <taxon>Stramenopiles</taxon>
        <taxon>Ochrophyta</taxon>
        <taxon>PX clade</taxon>
        <taxon>Xanthophyceae</taxon>
        <taxon>Tribonematales</taxon>
        <taxon>Tribonemataceae</taxon>
        <taxon>Tribonema</taxon>
    </lineage>
</organism>
<dbReference type="GO" id="GO:0003684">
    <property type="term" value="F:damaged DNA binding"/>
    <property type="evidence" value="ECO:0007669"/>
    <property type="project" value="InterPro"/>
</dbReference>
<dbReference type="InterPro" id="IPR036322">
    <property type="entry name" value="WD40_repeat_dom_sf"/>
</dbReference>
<dbReference type="InterPro" id="IPR001680">
    <property type="entry name" value="WD40_rpt"/>
</dbReference>
<gene>
    <name evidence="11" type="ORF">JKP88DRAFT_260845</name>
</gene>
<reference evidence="11" key="1">
    <citation type="submission" date="2021-02" db="EMBL/GenBank/DDBJ databases">
        <title>First Annotated Genome of the Yellow-green Alga Tribonema minus.</title>
        <authorList>
            <person name="Mahan K.M."/>
        </authorList>
    </citation>
    <scope>NUCLEOTIDE SEQUENCE</scope>
    <source>
        <strain evidence="11">UTEX B ZZ1240</strain>
    </source>
</reference>
<evidence type="ECO:0000256" key="9">
    <source>
        <dbReference type="ARBA" id="ARBA00023242"/>
    </source>
</evidence>
<comment type="subcellular location">
    <subcellularLocation>
        <location evidence="1">Nucleus</location>
    </subcellularLocation>
</comment>
<dbReference type="GO" id="GO:0006281">
    <property type="term" value="P:DNA repair"/>
    <property type="evidence" value="ECO:0007669"/>
    <property type="project" value="UniProtKB-KW"/>
</dbReference>
<dbReference type="Gene3D" id="2.130.10.10">
    <property type="entry name" value="YVTN repeat-like/Quinoprotein amine dehydrogenase"/>
    <property type="match status" value="2"/>
</dbReference>
<dbReference type="SMART" id="SM00320">
    <property type="entry name" value="WD40"/>
    <property type="match status" value="5"/>
</dbReference>
<dbReference type="Proteomes" id="UP000664859">
    <property type="component" value="Unassembled WGS sequence"/>
</dbReference>
<keyword evidence="6" id="KW-0833">Ubl conjugation pathway</keyword>
<evidence type="ECO:0000313" key="11">
    <source>
        <dbReference type="EMBL" id="KAG5192971.1"/>
    </source>
</evidence>
<evidence type="ECO:0000256" key="1">
    <source>
        <dbReference type="ARBA" id="ARBA00004123"/>
    </source>
</evidence>